<sequence>MTKVLPDGSYRLCPGRAGRAHGESMVTEQFLVKAREHGVWAEVVTGEASLQLLSRIVEAATAALRGDSSYRLRPVGGTAYCPRAHAWEGVAGTCRAGPCGPDRGYAVVLGTDADSADDRSRAGQVARDLLAESARVGLVASIHAQPAAVPLARDHLQLMFGESGFAQLVVFVRPLRTSVGVSEPGQCPVWQAAQSPVSA</sequence>
<name>A0A8J3KWF2_9ACTN</name>
<reference evidence="1 2" key="1">
    <citation type="submission" date="2021-01" db="EMBL/GenBank/DDBJ databases">
        <title>Whole genome shotgun sequence of Catellatospora coxensis NBRC 107359.</title>
        <authorList>
            <person name="Komaki H."/>
            <person name="Tamura T."/>
        </authorList>
    </citation>
    <scope>NUCLEOTIDE SEQUENCE [LARGE SCALE GENOMIC DNA]</scope>
    <source>
        <strain evidence="1 2">NBRC 107359</strain>
    </source>
</reference>
<dbReference type="EMBL" id="BONI01000024">
    <property type="protein sequence ID" value="GIG06509.1"/>
    <property type="molecule type" value="Genomic_DNA"/>
</dbReference>
<accession>A0A8J3KWF2</accession>
<proteinExistence type="predicted"/>
<organism evidence="1 2">
    <name type="scientific">Catellatospora coxensis</name>
    <dbReference type="NCBI Taxonomy" id="310354"/>
    <lineage>
        <taxon>Bacteria</taxon>
        <taxon>Bacillati</taxon>
        <taxon>Actinomycetota</taxon>
        <taxon>Actinomycetes</taxon>
        <taxon>Micromonosporales</taxon>
        <taxon>Micromonosporaceae</taxon>
        <taxon>Catellatospora</taxon>
    </lineage>
</organism>
<dbReference type="AlphaFoldDB" id="A0A8J3KWF2"/>
<evidence type="ECO:0000313" key="2">
    <source>
        <dbReference type="Proteomes" id="UP000630887"/>
    </source>
</evidence>
<gene>
    <name evidence="1" type="ORF">Cco03nite_32090</name>
</gene>
<dbReference type="InterPro" id="IPR000415">
    <property type="entry name" value="Nitroreductase-like"/>
</dbReference>
<comment type="caution">
    <text evidence="1">The sequence shown here is derived from an EMBL/GenBank/DDBJ whole genome shotgun (WGS) entry which is preliminary data.</text>
</comment>
<dbReference type="GO" id="GO:0016491">
    <property type="term" value="F:oxidoreductase activity"/>
    <property type="evidence" value="ECO:0007669"/>
    <property type="project" value="InterPro"/>
</dbReference>
<keyword evidence="2" id="KW-1185">Reference proteome</keyword>
<dbReference type="Proteomes" id="UP000630887">
    <property type="component" value="Unassembled WGS sequence"/>
</dbReference>
<protein>
    <submittedName>
        <fullName evidence="1">Uncharacterized protein</fullName>
    </submittedName>
</protein>
<dbReference type="Gene3D" id="3.40.109.10">
    <property type="entry name" value="NADH Oxidase"/>
    <property type="match status" value="1"/>
</dbReference>
<evidence type="ECO:0000313" key="1">
    <source>
        <dbReference type="EMBL" id="GIG06509.1"/>
    </source>
</evidence>